<evidence type="ECO:0000256" key="1">
    <source>
        <dbReference type="SAM" id="MobiDB-lite"/>
    </source>
</evidence>
<name>A0AAD1RGP5_PELCU</name>
<dbReference type="AlphaFoldDB" id="A0AAD1RGP5"/>
<evidence type="ECO:0000313" key="3">
    <source>
        <dbReference type="Proteomes" id="UP001295444"/>
    </source>
</evidence>
<protein>
    <submittedName>
        <fullName evidence="2">Uncharacterized protein</fullName>
    </submittedName>
</protein>
<dbReference type="Proteomes" id="UP001295444">
    <property type="component" value="Chromosome 02"/>
</dbReference>
<gene>
    <name evidence="2" type="ORF">PECUL_23A042070</name>
</gene>
<feature type="region of interest" description="Disordered" evidence="1">
    <location>
        <begin position="19"/>
        <end position="87"/>
    </location>
</feature>
<accession>A0AAD1RGP5</accession>
<sequence length="87" mass="9590">MLTGRGLERLLTKLVPCGTKLKHHSNLGDQKLSQVSEQTPEPPRSPRSGVSEPPVGDMRLWGLRPTRVENGTDSRRPVREPGCHAEA</sequence>
<proteinExistence type="predicted"/>
<feature type="compositionally biased region" description="Polar residues" evidence="1">
    <location>
        <begin position="27"/>
        <end position="39"/>
    </location>
</feature>
<evidence type="ECO:0000313" key="2">
    <source>
        <dbReference type="EMBL" id="CAH2250775.1"/>
    </source>
</evidence>
<organism evidence="2 3">
    <name type="scientific">Pelobates cultripes</name>
    <name type="common">Western spadefoot toad</name>
    <dbReference type="NCBI Taxonomy" id="61616"/>
    <lineage>
        <taxon>Eukaryota</taxon>
        <taxon>Metazoa</taxon>
        <taxon>Chordata</taxon>
        <taxon>Craniata</taxon>
        <taxon>Vertebrata</taxon>
        <taxon>Euteleostomi</taxon>
        <taxon>Amphibia</taxon>
        <taxon>Batrachia</taxon>
        <taxon>Anura</taxon>
        <taxon>Pelobatoidea</taxon>
        <taxon>Pelobatidae</taxon>
        <taxon>Pelobates</taxon>
    </lineage>
</organism>
<dbReference type="EMBL" id="OW240913">
    <property type="protein sequence ID" value="CAH2250775.1"/>
    <property type="molecule type" value="Genomic_DNA"/>
</dbReference>
<keyword evidence="3" id="KW-1185">Reference proteome</keyword>
<feature type="compositionally biased region" description="Basic and acidic residues" evidence="1">
    <location>
        <begin position="66"/>
        <end position="87"/>
    </location>
</feature>
<reference evidence="2" key="1">
    <citation type="submission" date="2022-03" db="EMBL/GenBank/DDBJ databases">
        <authorList>
            <person name="Alioto T."/>
            <person name="Alioto T."/>
            <person name="Gomez Garrido J."/>
        </authorList>
    </citation>
    <scope>NUCLEOTIDE SEQUENCE</scope>
</reference>